<dbReference type="Pfam" id="PF12623">
    <property type="entry name" value="Hen1_L"/>
    <property type="match status" value="1"/>
</dbReference>
<name>A0ABW0GS76_9MICO</name>
<evidence type="ECO:0000256" key="7">
    <source>
        <dbReference type="ARBA" id="ARBA00022723"/>
    </source>
</evidence>
<dbReference type="Gene3D" id="3.30.1610.20">
    <property type="entry name" value="Hen1, N-terminal domain"/>
    <property type="match status" value="1"/>
</dbReference>
<accession>A0ABW0GS76</accession>
<gene>
    <name evidence="14" type="ORF">ACFPJ6_15090</name>
</gene>
<keyword evidence="15" id="KW-1185">Reference proteome</keyword>
<dbReference type="Proteomes" id="UP001596122">
    <property type="component" value="Unassembled WGS sequence"/>
</dbReference>
<dbReference type="InterPro" id="IPR038546">
    <property type="entry name" value="Hen1_N_sf"/>
</dbReference>
<protein>
    <recommendedName>
        <fullName evidence="3">Small RNA 2'-O-methyltransferase</fullName>
        <ecNumber evidence="11">2.1.1.386</ecNumber>
    </recommendedName>
</protein>
<dbReference type="Gene3D" id="3.40.50.150">
    <property type="entry name" value="Vaccinia Virus protein VP39"/>
    <property type="match status" value="1"/>
</dbReference>
<keyword evidence="9" id="KW-0694">RNA-binding</keyword>
<keyword evidence="5" id="KW-0808">Transferase</keyword>
<dbReference type="SUPFAM" id="SSF53335">
    <property type="entry name" value="S-adenosyl-L-methionine-dependent methyltransferases"/>
    <property type="match status" value="1"/>
</dbReference>
<keyword evidence="6" id="KW-0949">S-adenosyl-L-methionine</keyword>
<dbReference type="InterPro" id="IPR026610">
    <property type="entry name" value="Hen1"/>
</dbReference>
<evidence type="ECO:0000256" key="11">
    <source>
        <dbReference type="ARBA" id="ARBA00035025"/>
    </source>
</evidence>
<dbReference type="InterPro" id="IPR024026">
    <property type="entry name" value="3'-RNA_MeTfrase_Hen1_bac"/>
</dbReference>
<keyword evidence="8" id="KW-0460">Magnesium</keyword>
<comment type="cofactor">
    <cofactor evidence="1">
        <name>Mg(2+)</name>
        <dbReference type="ChEBI" id="CHEBI:18420"/>
    </cofactor>
</comment>
<evidence type="ECO:0000259" key="13">
    <source>
        <dbReference type="Pfam" id="PF12623"/>
    </source>
</evidence>
<evidence type="ECO:0000256" key="8">
    <source>
        <dbReference type="ARBA" id="ARBA00022842"/>
    </source>
</evidence>
<evidence type="ECO:0000256" key="9">
    <source>
        <dbReference type="ARBA" id="ARBA00022884"/>
    </source>
</evidence>
<evidence type="ECO:0000313" key="15">
    <source>
        <dbReference type="Proteomes" id="UP001596122"/>
    </source>
</evidence>
<sequence length="470" mass="51487">MLLTLSTTMPQASDLGFLLHKHPDRAQSFDVAVGTAHVLWPEVSDERSTVALLLEVDPVALVRGRGRHGDGVSLQQYVNDRPYVASSMLAVALGKVFRTAMAGRCDARPDLVGTEIPLEVSIPALPSRGGADLVRPLFEPLGWQVEVTPLPLDETVSAWGDSPYVALRLTGTMTLAAALTQLYVLVPVLDDGKHYWVTGDEVDKLLRAGGGWLEGHPERELVTRRYLKHQPALVVDAVTRLAELDDVRPVDDSASETATGGAGSEVRIAPLAVQRRAAVLQALREEGAKSVVDLGCGEGFLLRELVPDPTFTSVVGVDVSHRALQAAERRLNLDRMPDSQRARLRLLQSSVTYRDDRLVGHDAVVLMEVIEHVDPDRLPALERSVFGHARPTSVVVTTPNVEHNVRFETLAAGTLRHPDHRFEWTRAEFRGWADAVADRNGYTVDYRPVGDDDPEVGPPTQMAIFRRVTA</sequence>
<comment type="catalytic activity">
    <reaction evidence="12">
        <text>small RNA 3'-end nucleotide + S-adenosyl-L-methionine = small RNA 3'-end 2'-O-methylnucleotide + S-adenosyl-L-homocysteine + H(+)</text>
        <dbReference type="Rhea" id="RHEA:37887"/>
        <dbReference type="Rhea" id="RHEA-COMP:10415"/>
        <dbReference type="Rhea" id="RHEA-COMP:10416"/>
        <dbReference type="ChEBI" id="CHEBI:15378"/>
        <dbReference type="ChEBI" id="CHEBI:57856"/>
        <dbReference type="ChEBI" id="CHEBI:59789"/>
        <dbReference type="ChEBI" id="CHEBI:74896"/>
        <dbReference type="ChEBI" id="CHEBI:74898"/>
        <dbReference type="EC" id="2.1.1.386"/>
    </reaction>
</comment>
<dbReference type="RefSeq" id="WP_340269797.1">
    <property type="nucleotide sequence ID" value="NZ_JBBEOG010000005.1"/>
</dbReference>
<evidence type="ECO:0000256" key="2">
    <source>
        <dbReference type="ARBA" id="ARBA00009026"/>
    </source>
</evidence>
<evidence type="ECO:0000256" key="1">
    <source>
        <dbReference type="ARBA" id="ARBA00001946"/>
    </source>
</evidence>
<evidence type="ECO:0000256" key="6">
    <source>
        <dbReference type="ARBA" id="ARBA00022691"/>
    </source>
</evidence>
<keyword evidence="7" id="KW-0479">Metal-binding</keyword>
<evidence type="ECO:0000256" key="3">
    <source>
        <dbReference type="ARBA" id="ARBA00021330"/>
    </source>
</evidence>
<comment type="similarity">
    <text evidence="2">Belongs to the methyltransferase superfamily. HEN1 family.</text>
</comment>
<evidence type="ECO:0000256" key="12">
    <source>
        <dbReference type="ARBA" id="ARBA00048418"/>
    </source>
</evidence>
<keyword evidence="10" id="KW-0943">RNA-mediated gene silencing</keyword>
<dbReference type="CDD" id="cd02440">
    <property type="entry name" value="AdoMet_MTases"/>
    <property type="match status" value="1"/>
</dbReference>
<keyword evidence="4" id="KW-0489">Methyltransferase</keyword>
<evidence type="ECO:0000256" key="4">
    <source>
        <dbReference type="ARBA" id="ARBA00022603"/>
    </source>
</evidence>
<dbReference type="InterPro" id="IPR029063">
    <property type="entry name" value="SAM-dependent_MTases_sf"/>
</dbReference>
<evidence type="ECO:0000256" key="5">
    <source>
        <dbReference type="ARBA" id="ARBA00022679"/>
    </source>
</evidence>
<dbReference type="PANTHER" id="PTHR21404">
    <property type="entry name" value="HEN1"/>
    <property type="match status" value="1"/>
</dbReference>
<dbReference type="EMBL" id="JBHSLD010000014">
    <property type="protein sequence ID" value="MFC5382095.1"/>
    <property type="molecule type" value="Genomic_DNA"/>
</dbReference>
<dbReference type="EC" id="2.1.1.386" evidence="11"/>
<feature type="domain" description="Hen1 N-terminal" evidence="13">
    <location>
        <begin position="1"/>
        <end position="242"/>
    </location>
</feature>
<dbReference type="InterPro" id="IPR024740">
    <property type="entry name" value="Hen1_N"/>
</dbReference>
<dbReference type="PANTHER" id="PTHR21404:SF3">
    <property type="entry name" value="SMALL RNA 2'-O-METHYLTRANSFERASE"/>
    <property type="match status" value="1"/>
</dbReference>
<evidence type="ECO:0000256" key="10">
    <source>
        <dbReference type="ARBA" id="ARBA00023158"/>
    </source>
</evidence>
<proteinExistence type="inferred from homology"/>
<dbReference type="NCBIfam" id="TIGR04074">
    <property type="entry name" value="bacter_Hen1"/>
    <property type="match status" value="1"/>
</dbReference>
<organism evidence="14 15">
    <name type="scientific">Aquipuribacter nitratireducens</name>
    <dbReference type="NCBI Taxonomy" id="650104"/>
    <lineage>
        <taxon>Bacteria</taxon>
        <taxon>Bacillati</taxon>
        <taxon>Actinomycetota</taxon>
        <taxon>Actinomycetes</taxon>
        <taxon>Micrococcales</taxon>
        <taxon>Intrasporangiaceae</taxon>
        <taxon>Aquipuribacter</taxon>
    </lineage>
</organism>
<comment type="caution">
    <text evidence="14">The sequence shown here is derived from an EMBL/GenBank/DDBJ whole genome shotgun (WGS) entry which is preliminary data.</text>
</comment>
<evidence type="ECO:0000313" key="14">
    <source>
        <dbReference type="EMBL" id="MFC5382095.1"/>
    </source>
</evidence>
<dbReference type="Pfam" id="PF13489">
    <property type="entry name" value="Methyltransf_23"/>
    <property type="match status" value="1"/>
</dbReference>
<reference evidence="15" key="1">
    <citation type="journal article" date="2019" name="Int. J. Syst. Evol. Microbiol.">
        <title>The Global Catalogue of Microorganisms (GCM) 10K type strain sequencing project: providing services to taxonomists for standard genome sequencing and annotation.</title>
        <authorList>
            <consortium name="The Broad Institute Genomics Platform"/>
            <consortium name="The Broad Institute Genome Sequencing Center for Infectious Disease"/>
            <person name="Wu L."/>
            <person name="Ma J."/>
        </authorList>
    </citation>
    <scope>NUCLEOTIDE SEQUENCE [LARGE SCALE GENOMIC DNA]</scope>
    <source>
        <strain evidence="15">CCUG 43114</strain>
    </source>
</reference>